<dbReference type="GO" id="GO:0022857">
    <property type="term" value="F:transmembrane transporter activity"/>
    <property type="evidence" value="ECO:0007669"/>
    <property type="project" value="InterPro"/>
</dbReference>
<evidence type="ECO:0000256" key="3">
    <source>
        <dbReference type="ARBA" id="ARBA00022692"/>
    </source>
</evidence>
<feature type="transmembrane region" description="Helical" evidence="8">
    <location>
        <begin position="71"/>
        <end position="90"/>
    </location>
</feature>
<evidence type="ECO:0000256" key="6">
    <source>
        <dbReference type="RuleBase" id="RU003755"/>
    </source>
</evidence>
<feature type="transmembrane region" description="Helical" evidence="8">
    <location>
        <begin position="364"/>
        <end position="386"/>
    </location>
</feature>
<dbReference type="Gene3D" id="1.20.1250.20">
    <property type="entry name" value="MFS general substrate transporter like domains"/>
    <property type="match status" value="1"/>
</dbReference>
<feature type="transmembrane region" description="Helical" evidence="8">
    <location>
        <begin position="189"/>
        <end position="206"/>
    </location>
</feature>
<keyword evidence="10" id="KW-1185">Reference proteome</keyword>
<evidence type="ECO:0000256" key="1">
    <source>
        <dbReference type="ARBA" id="ARBA00004141"/>
    </source>
</evidence>
<evidence type="ECO:0000256" key="4">
    <source>
        <dbReference type="ARBA" id="ARBA00022989"/>
    </source>
</evidence>
<feature type="transmembrane region" description="Helical" evidence="8">
    <location>
        <begin position="451"/>
        <end position="471"/>
    </location>
</feature>
<dbReference type="Pfam" id="PF00854">
    <property type="entry name" value="PTR2"/>
    <property type="match status" value="1"/>
</dbReference>
<dbReference type="OrthoDB" id="8904098at2759"/>
<dbReference type="GO" id="GO:0006857">
    <property type="term" value="P:oligopeptide transport"/>
    <property type="evidence" value="ECO:0007669"/>
    <property type="project" value="InterPro"/>
</dbReference>
<feature type="transmembrane region" description="Helical" evidence="8">
    <location>
        <begin position="327"/>
        <end position="343"/>
    </location>
</feature>
<dbReference type="PROSITE" id="PS01023">
    <property type="entry name" value="PTR2_2"/>
    <property type="match status" value="1"/>
</dbReference>
<dbReference type="InterPro" id="IPR000109">
    <property type="entry name" value="POT_fam"/>
</dbReference>
<comment type="subcellular location">
    <subcellularLocation>
        <location evidence="1 6">Membrane</location>
        <topology evidence="1 6">Multi-pass membrane protein</topology>
    </subcellularLocation>
</comment>
<keyword evidence="5 8" id="KW-0472">Membrane</keyword>
<proteinExistence type="inferred from homology"/>
<name>A0A9P9D2I5_9HYPO</name>
<sequence>MESTSSSINDEPIRVRDKVPLKLWLAMGAGMTERAAHYGSIVMIQNYVQNRYDDKSRPGVLGLGQEKATQIQFAFSLINSLTPIVGALLADSKWGRYWTILYAFPIYLAGLAVLCAVSVNGAVAHKAGLGTLLVCLTLMAIGSGGIRVNMNAFIGDQYTMDSPGAFRDRRGRSVKPDHDLTLQHIYSSYYWMINIGSLAGIVTTLLEARVSFGVAFLVPLVFIALGLAILVAFSKTFVRHGPTNGNLTRTVAYVRHHVRVRLGRSQARGNSQGPGYDEQFSQFMTDTWKACRIFSTFTIAWLCWGQAENNFISQAGSMNTTGIPNDMLYFLNPIVLVIFIPCFEKGVYPFLRARGAKLTPVTRIFIGYIILTVSMIYIAGLQAIIYSRGPCYSHPRACPASQNGALPNDISAFAQIPVYVLQSIAEIFSQIAATEYAYSKAPDSMKSVMQAIAQSFGSIASLLGVAIAPASRDPWLVIVYGSLAGAMAVTSVVFWYFFARKGDAETSSGTVIDSTPIIAPDSEKEGGRVVTEGS</sequence>
<dbReference type="PANTHER" id="PTHR11654">
    <property type="entry name" value="OLIGOPEPTIDE TRANSPORTER-RELATED"/>
    <property type="match status" value="1"/>
</dbReference>
<evidence type="ECO:0000256" key="5">
    <source>
        <dbReference type="ARBA" id="ARBA00023136"/>
    </source>
</evidence>
<dbReference type="GO" id="GO:0016020">
    <property type="term" value="C:membrane"/>
    <property type="evidence" value="ECO:0007669"/>
    <property type="project" value="UniProtKB-SubCell"/>
</dbReference>
<evidence type="ECO:0000313" key="10">
    <source>
        <dbReference type="Proteomes" id="UP000738349"/>
    </source>
</evidence>
<keyword evidence="3 6" id="KW-0812">Transmembrane</keyword>
<accession>A0A9P9D2I5</accession>
<dbReference type="InterPro" id="IPR018456">
    <property type="entry name" value="PTR2_symporter_CS"/>
</dbReference>
<feature type="transmembrane region" description="Helical" evidence="8">
    <location>
        <begin position="212"/>
        <end position="233"/>
    </location>
</feature>
<dbReference type="EMBL" id="JAGMUV010000042">
    <property type="protein sequence ID" value="KAH7111224.1"/>
    <property type="molecule type" value="Genomic_DNA"/>
</dbReference>
<feature type="region of interest" description="Disordered" evidence="7">
    <location>
        <begin position="514"/>
        <end position="534"/>
    </location>
</feature>
<dbReference type="SUPFAM" id="SSF103473">
    <property type="entry name" value="MFS general substrate transporter"/>
    <property type="match status" value="1"/>
</dbReference>
<evidence type="ECO:0000256" key="7">
    <source>
        <dbReference type="SAM" id="MobiDB-lite"/>
    </source>
</evidence>
<feature type="transmembrane region" description="Helical" evidence="8">
    <location>
        <begin position="102"/>
        <end position="123"/>
    </location>
</feature>
<reference evidence="9" key="1">
    <citation type="journal article" date="2021" name="Nat. Commun.">
        <title>Genetic determinants of endophytism in the Arabidopsis root mycobiome.</title>
        <authorList>
            <person name="Mesny F."/>
            <person name="Miyauchi S."/>
            <person name="Thiergart T."/>
            <person name="Pickel B."/>
            <person name="Atanasova L."/>
            <person name="Karlsson M."/>
            <person name="Huettel B."/>
            <person name="Barry K.W."/>
            <person name="Haridas S."/>
            <person name="Chen C."/>
            <person name="Bauer D."/>
            <person name="Andreopoulos W."/>
            <person name="Pangilinan J."/>
            <person name="LaButti K."/>
            <person name="Riley R."/>
            <person name="Lipzen A."/>
            <person name="Clum A."/>
            <person name="Drula E."/>
            <person name="Henrissat B."/>
            <person name="Kohler A."/>
            <person name="Grigoriev I.V."/>
            <person name="Martin F.M."/>
            <person name="Hacquard S."/>
        </authorList>
    </citation>
    <scope>NUCLEOTIDE SEQUENCE</scope>
    <source>
        <strain evidence="9">MPI-CAGE-AT-0147</strain>
    </source>
</reference>
<dbReference type="InterPro" id="IPR036259">
    <property type="entry name" value="MFS_trans_sf"/>
</dbReference>
<dbReference type="Proteomes" id="UP000738349">
    <property type="component" value="Unassembled WGS sequence"/>
</dbReference>
<protein>
    <submittedName>
        <fullName evidence="9">Oligopeptide transporter</fullName>
    </submittedName>
</protein>
<evidence type="ECO:0000313" key="9">
    <source>
        <dbReference type="EMBL" id="KAH7111224.1"/>
    </source>
</evidence>
<organism evidence="9 10">
    <name type="scientific">Dactylonectria macrodidyma</name>
    <dbReference type="NCBI Taxonomy" id="307937"/>
    <lineage>
        <taxon>Eukaryota</taxon>
        <taxon>Fungi</taxon>
        <taxon>Dikarya</taxon>
        <taxon>Ascomycota</taxon>
        <taxon>Pezizomycotina</taxon>
        <taxon>Sordariomycetes</taxon>
        <taxon>Hypocreomycetidae</taxon>
        <taxon>Hypocreales</taxon>
        <taxon>Nectriaceae</taxon>
        <taxon>Dactylonectria</taxon>
    </lineage>
</organism>
<comment type="similarity">
    <text evidence="2 6">Belongs to the major facilitator superfamily. Proton-dependent oligopeptide transporter (POT/PTR) (TC 2.A.17) family.</text>
</comment>
<dbReference type="AlphaFoldDB" id="A0A9P9D2I5"/>
<gene>
    <name evidence="9" type="ORF">EDB81DRAFT_894495</name>
</gene>
<comment type="caution">
    <text evidence="9">The sequence shown here is derived from an EMBL/GenBank/DDBJ whole genome shotgun (WGS) entry which is preliminary data.</text>
</comment>
<keyword evidence="6" id="KW-0813">Transport</keyword>
<evidence type="ECO:0000256" key="8">
    <source>
        <dbReference type="SAM" id="Phobius"/>
    </source>
</evidence>
<evidence type="ECO:0000256" key="2">
    <source>
        <dbReference type="ARBA" id="ARBA00005982"/>
    </source>
</evidence>
<feature type="transmembrane region" description="Helical" evidence="8">
    <location>
        <begin position="129"/>
        <end position="150"/>
    </location>
</feature>
<keyword evidence="4 8" id="KW-1133">Transmembrane helix</keyword>
<feature type="transmembrane region" description="Helical" evidence="8">
    <location>
        <begin position="477"/>
        <end position="498"/>
    </location>
</feature>